<feature type="domain" description="SAICAR synthetase/ADE2 N-terminal" evidence="7">
    <location>
        <begin position="4"/>
        <end position="258"/>
    </location>
</feature>
<evidence type="ECO:0000256" key="6">
    <source>
        <dbReference type="HAMAP-Rule" id="MF_00137"/>
    </source>
</evidence>
<evidence type="ECO:0000256" key="5">
    <source>
        <dbReference type="ARBA" id="ARBA00022840"/>
    </source>
</evidence>
<comment type="pathway">
    <text evidence="1 6">Purine metabolism; IMP biosynthesis via de novo pathway; 5-amino-1-(5-phospho-D-ribosyl)imidazole-4-carboxamide from 5-amino-1-(5-phospho-D-ribosyl)imidazole-4-carboxylate: step 1/2.</text>
</comment>
<dbReference type="PANTHER" id="PTHR43700">
    <property type="entry name" value="PHOSPHORIBOSYLAMINOIMIDAZOLE-SUCCINOCARBOXAMIDE SYNTHASE"/>
    <property type="match status" value="1"/>
</dbReference>
<organism evidence="8 9">
    <name type="scientific">Candidatus Sysuiplasma superficiale</name>
    <dbReference type="NCBI Taxonomy" id="2823368"/>
    <lineage>
        <taxon>Archaea</taxon>
        <taxon>Methanobacteriati</taxon>
        <taxon>Thermoplasmatota</taxon>
        <taxon>Thermoplasmata</taxon>
        <taxon>Candidatus Sysuiplasmatales</taxon>
        <taxon>Candidatus Sysuiplasmataceae</taxon>
        <taxon>Candidatus Sysuiplasma</taxon>
    </lineage>
</organism>
<protein>
    <recommendedName>
        <fullName evidence="6">Phosphoribosylaminoimidazole-succinocarboxamide synthase</fullName>
        <ecNumber evidence="6">6.3.2.6</ecNumber>
    </recommendedName>
    <alternativeName>
        <fullName evidence="6">SAICAR synthetase</fullName>
    </alternativeName>
</protein>
<gene>
    <name evidence="6 8" type="primary">purC</name>
    <name evidence="8" type="ORF">KIY12_08025</name>
</gene>
<keyword evidence="5 6" id="KW-0067">ATP-binding</keyword>
<dbReference type="AlphaFoldDB" id="A0A8J8CDS0"/>
<dbReference type="Proteomes" id="UP000750197">
    <property type="component" value="Unassembled WGS sequence"/>
</dbReference>
<sequence>MQLLRKGKVKEVYAVDSETLEFVFTNHISVFDKIIPVTIPHKGETLCRTSAFWFQFVKDMGITTHFTELVSSDRMRVRRFDVITDYSKIDGGTRNYLIPLEFVMRYYAAGSLVDRYGKGEVKARDLGFPENHELRYGEKLPQPYFEVTTKFEKTDRHLTFEEARKISGISESEMDEIRKTILLIDEEIQREVGNRGLIHVDGKKEFALDRNRKIVLVDTFGTADEDRWWDLDAYSQGKIEELSKEFVRQYYRSTGYFQKLEEARANRRPEPPIPPLPDDMVKRTSDLYIDMFERITGESFN</sequence>
<dbReference type="InterPro" id="IPR028923">
    <property type="entry name" value="SAICAR_synt/ADE2_N"/>
</dbReference>
<evidence type="ECO:0000259" key="7">
    <source>
        <dbReference type="Pfam" id="PF01259"/>
    </source>
</evidence>
<keyword evidence="2 6" id="KW-0436">Ligase</keyword>
<comment type="catalytic activity">
    <reaction evidence="6">
        <text>5-amino-1-(5-phospho-D-ribosyl)imidazole-4-carboxylate + L-aspartate + ATP = (2S)-2-[5-amino-1-(5-phospho-beta-D-ribosyl)imidazole-4-carboxamido]succinate + ADP + phosphate + 2 H(+)</text>
        <dbReference type="Rhea" id="RHEA:22628"/>
        <dbReference type="ChEBI" id="CHEBI:15378"/>
        <dbReference type="ChEBI" id="CHEBI:29991"/>
        <dbReference type="ChEBI" id="CHEBI:30616"/>
        <dbReference type="ChEBI" id="CHEBI:43474"/>
        <dbReference type="ChEBI" id="CHEBI:58443"/>
        <dbReference type="ChEBI" id="CHEBI:77657"/>
        <dbReference type="ChEBI" id="CHEBI:456216"/>
        <dbReference type="EC" id="6.3.2.6"/>
    </reaction>
</comment>
<evidence type="ECO:0000313" key="9">
    <source>
        <dbReference type="Proteomes" id="UP000750197"/>
    </source>
</evidence>
<dbReference type="GO" id="GO:0005524">
    <property type="term" value="F:ATP binding"/>
    <property type="evidence" value="ECO:0007669"/>
    <property type="project" value="UniProtKB-KW"/>
</dbReference>
<dbReference type="EC" id="6.3.2.6" evidence="6"/>
<reference evidence="8" key="1">
    <citation type="submission" date="2021-05" db="EMBL/GenBank/DDBJ databases">
        <title>Genomic insights into ecological role and evolution of a novel Thermoplasmata order Candidatus Sysuiplasmatales.</title>
        <authorList>
            <person name="Yuan Y."/>
        </authorList>
    </citation>
    <scope>NUCLEOTIDE SEQUENCE</scope>
    <source>
        <strain evidence="8">TUT19-bin139</strain>
    </source>
</reference>
<dbReference type="PANTHER" id="PTHR43700:SF1">
    <property type="entry name" value="PHOSPHORIBOSYLAMINOIMIDAZOLE-SUCCINOCARBOXAMIDE SYNTHASE"/>
    <property type="match status" value="1"/>
</dbReference>
<dbReference type="EMBL" id="JAHEAC010000083">
    <property type="protein sequence ID" value="MBX8644650.1"/>
    <property type="molecule type" value="Genomic_DNA"/>
</dbReference>
<dbReference type="NCBIfam" id="TIGR00081">
    <property type="entry name" value="purC"/>
    <property type="match status" value="1"/>
</dbReference>
<proteinExistence type="inferred from homology"/>
<dbReference type="SUPFAM" id="SSF56104">
    <property type="entry name" value="SAICAR synthase-like"/>
    <property type="match status" value="1"/>
</dbReference>
<evidence type="ECO:0000256" key="1">
    <source>
        <dbReference type="ARBA" id="ARBA00004672"/>
    </source>
</evidence>
<dbReference type="GO" id="GO:0005737">
    <property type="term" value="C:cytoplasm"/>
    <property type="evidence" value="ECO:0007669"/>
    <property type="project" value="TreeGrafter"/>
</dbReference>
<dbReference type="GO" id="GO:0006189">
    <property type="term" value="P:'de novo' IMP biosynthetic process"/>
    <property type="evidence" value="ECO:0007669"/>
    <property type="project" value="UniProtKB-UniRule"/>
</dbReference>
<comment type="caution">
    <text evidence="8">The sequence shown here is derived from an EMBL/GenBank/DDBJ whole genome shotgun (WGS) entry which is preliminary data.</text>
</comment>
<dbReference type="UniPathway" id="UPA00074">
    <property type="reaction ID" value="UER00131"/>
</dbReference>
<keyword evidence="4 6" id="KW-0658">Purine biosynthesis</keyword>
<dbReference type="Gene3D" id="3.30.200.20">
    <property type="entry name" value="Phosphorylase Kinase, domain 1"/>
    <property type="match status" value="1"/>
</dbReference>
<dbReference type="InterPro" id="IPR001636">
    <property type="entry name" value="SAICAR_synth"/>
</dbReference>
<dbReference type="Pfam" id="PF01259">
    <property type="entry name" value="SAICAR_synt"/>
    <property type="match status" value="1"/>
</dbReference>
<accession>A0A8J8CDS0</accession>
<comment type="similarity">
    <text evidence="6">Belongs to the SAICAR synthetase family.</text>
</comment>
<name>A0A8J8CDS0_9ARCH</name>
<dbReference type="GO" id="GO:0004639">
    <property type="term" value="F:phosphoribosylaminoimidazolesuccinocarboxamide synthase activity"/>
    <property type="evidence" value="ECO:0007669"/>
    <property type="project" value="UniProtKB-UniRule"/>
</dbReference>
<evidence type="ECO:0000256" key="3">
    <source>
        <dbReference type="ARBA" id="ARBA00022741"/>
    </source>
</evidence>
<dbReference type="CDD" id="cd01414">
    <property type="entry name" value="SAICAR_synt_Sc"/>
    <property type="match status" value="1"/>
</dbReference>
<dbReference type="Gene3D" id="3.30.470.20">
    <property type="entry name" value="ATP-grasp fold, B domain"/>
    <property type="match status" value="1"/>
</dbReference>
<evidence type="ECO:0000256" key="4">
    <source>
        <dbReference type="ARBA" id="ARBA00022755"/>
    </source>
</evidence>
<evidence type="ECO:0000256" key="2">
    <source>
        <dbReference type="ARBA" id="ARBA00022598"/>
    </source>
</evidence>
<evidence type="ECO:0000313" key="8">
    <source>
        <dbReference type="EMBL" id="MBX8644650.1"/>
    </source>
</evidence>
<dbReference type="HAMAP" id="MF_00137">
    <property type="entry name" value="SAICAR_synth"/>
    <property type="match status" value="1"/>
</dbReference>
<keyword evidence="3 6" id="KW-0547">Nucleotide-binding</keyword>